<dbReference type="InterPro" id="IPR001387">
    <property type="entry name" value="Cro/C1-type_HTH"/>
</dbReference>
<dbReference type="EMBL" id="CP039690">
    <property type="protein sequence ID" value="QCI69124.1"/>
    <property type="molecule type" value="Genomic_DNA"/>
</dbReference>
<dbReference type="Pfam" id="PF01381">
    <property type="entry name" value="HTH_3"/>
    <property type="match status" value="1"/>
</dbReference>
<dbReference type="Proteomes" id="UP000298781">
    <property type="component" value="Chromosome"/>
</dbReference>
<dbReference type="SUPFAM" id="SSF47413">
    <property type="entry name" value="lambda repressor-like DNA-binding domains"/>
    <property type="match status" value="1"/>
</dbReference>
<evidence type="ECO:0000313" key="2">
    <source>
        <dbReference type="EMBL" id="QCI69124.1"/>
    </source>
</evidence>
<gene>
    <name evidence="2" type="ORF">E8M01_09335</name>
</gene>
<dbReference type="AlphaFoldDB" id="A0A4D7B761"/>
<reference evidence="2 3" key="1">
    <citation type="submission" date="2019-04" db="EMBL/GenBank/DDBJ databases">
        <title>Phreatobacter aquaticus sp. nov.</title>
        <authorList>
            <person name="Choi A."/>
        </authorList>
    </citation>
    <scope>NUCLEOTIDE SEQUENCE [LARGE SCALE GENOMIC DNA]</scope>
    <source>
        <strain evidence="2 3">KCTC 52518</strain>
    </source>
</reference>
<keyword evidence="3" id="KW-1185">Reference proteome</keyword>
<dbReference type="Gene3D" id="1.10.260.40">
    <property type="entry name" value="lambda repressor-like DNA-binding domains"/>
    <property type="match status" value="1"/>
</dbReference>
<protein>
    <submittedName>
        <fullName evidence="2">Helix-turn-helix transcriptional regulator</fullName>
    </submittedName>
</protein>
<dbReference type="InterPro" id="IPR010982">
    <property type="entry name" value="Lambda_DNA-bd_dom_sf"/>
</dbReference>
<dbReference type="CDD" id="cd00093">
    <property type="entry name" value="HTH_XRE"/>
    <property type="match status" value="1"/>
</dbReference>
<dbReference type="OrthoDB" id="4419620at2"/>
<evidence type="ECO:0000313" key="3">
    <source>
        <dbReference type="Proteomes" id="UP000298781"/>
    </source>
</evidence>
<accession>A0A4D7B761</accession>
<dbReference type="GO" id="GO:0003677">
    <property type="term" value="F:DNA binding"/>
    <property type="evidence" value="ECO:0007669"/>
    <property type="project" value="InterPro"/>
</dbReference>
<sequence length="80" mass="8621">MILLPEQCRAARALLDWSQERLAGLADVSRSTIRGFEGGHHDLHAATEAQIVQAFQAAGICLLPDGEDGLGVRLKRSKPS</sequence>
<dbReference type="KEGG" id="pstg:E8M01_09335"/>
<feature type="domain" description="HTH cro/C1-type" evidence="1">
    <location>
        <begin position="9"/>
        <end position="61"/>
    </location>
</feature>
<name>A0A4D7B761_9HYPH</name>
<proteinExistence type="predicted"/>
<dbReference type="PROSITE" id="PS50943">
    <property type="entry name" value="HTH_CROC1"/>
    <property type="match status" value="1"/>
</dbReference>
<organism evidence="2 3">
    <name type="scientific">Phreatobacter stygius</name>
    <dbReference type="NCBI Taxonomy" id="1940610"/>
    <lineage>
        <taxon>Bacteria</taxon>
        <taxon>Pseudomonadati</taxon>
        <taxon>Pseudomonadota</taxon>
        <taxon>Alphaproteobacteria</taxon>
        <taxon>Hyphomicrobiales</taxon>
        <taxon>Phreatobacteraceae</taxon>
        <taxon>Phreatobacter</taxon>
    </lineage>
</organism>
<evidence type="ECO:0000259" key="1">
    <source>
        <dbReference type="PROSITE" id="PS50943"/>
    </source>
</evidence>